<evidence type="ECO:0000256" key="2">
    <source>
        <dbReference type="SAM" id="SignalP"/>
    </source>
</evidence>
<dbReference type="AlphaFoldDB" id="A0A7X6ID04"/>
<dbReference type="GO" id="GO:0006511">
    <property type="term" value="P:ubiquitin-dependent protein catabolic process"/>
    <property type="evidence" value="ECO:0007669"/>
    <property type="project" value="TreeGrafter"/>
</dbReference>
<evidence type="ECO:0000256" key="1">
    <source>
        <dbReference type="ARBA" id="ARBA00022737"/>
    </source>
</evidence>
<protein>
    <recommendedName>
        <fullName evidence="3">Right handed beta helix domain-containing protein</fullName>
    </recommendedName>
</protein>
<dbReference type="InterPro" id="IPR039448">
    <property type="entry name" value="Beta_helix"/>
</dbReference>
<evidence type="ECO:0000313" key="5">
    <source>
        <dbReference type="Proteomes" id="UP000534783"/>
    </source>
</evidence>
<dbReference type="InterPro" id="IPR012334">
    <property type="entry name" value="Pectin_lyas_fold"/>
</dbReference>
<gene>
    <name evidence="4" type="ORF">MNODULE_20920</name>
</gene>
<dbReference type="InterPro" id="IPR006626">
    <property type="entry name" value="PbH1"/>
</dbReference>
<keyword evidence="2" id="KW-0732">Signal</keyword>
<feature type="domain" description="Right handed beta helix" evidence="3">
    <location>
        <begin position="138"/>
        <end position="259"/>
    </location>
</feature>
<dbReference type="InterPro" id="IPR011050">
    <property type="entry name" value="Pectin_lyase_fold/virulence"/>
</dbReference>
<name>A0A7X6ID04_9BACT</name>
<dbReference type="EMBL" id="VTOW01000005">
    <property type="protein sequence ID" value="NKE73223.1"/>
    <property type="molecule type" value="Genomic_DNA"/>
</dbReference>
<dbReference type="PANTHER" id="PTHR22990">
    <property type="entry name" value="F-BOX ONLY PROTEIN"/>
    <property type="match status" value="1"/>
</dbReference>
<dbReference type="InterPro" id="IPR051550">
    <property type="entry name" value="SCF-Subunits/Alg-Epimerases"/>
</dbReference>
<keyword evidence="5" id="KW-1185">Reference proteome</keyword>
<feature type="signal peptide" evidence="2">
    <location>
        <begin position="1"/>
        <end position="23"/>
    </location>
</feature>
<dbReference type="Gene3D" id="2.160.20.10">
    <property type="entry name" value="Single-stranded right-handed beta-helix, Pectin lyase-like"/>
    <property type="match status" value="1"/>
</dbReference>
<dbReference type="PANTHER" id="PTHR22990:SF32">
    <property type="entry name" value="RIGHT HANDED BETA HELIX DOMAIN-CONTAINING PROTEIN"/>
    <property type="match status" value="1"/>
</dbReference>
<keyword evidence="1" id="KW-0677">Repeat</keyword>
<sequence>MLNRTRSLSILTLMITLLFMGHAAAEAKKIPGGFQKGKPVKDKTATDLDCNACVSEDELDFDLTKKPAHVVIVAKKGGDYTSVSEALADIDPSADYPYLIKVMPGIYIDNIAMKSHVHLKGAGREVTTIQSAAPDQSVIVLNTLTNVAISGLTVTGGFFGISIVASSPTILHNALTGNQFGMTSQNNASPIIAGNIIADNTNEGIDNFNNASPMIQGNIITGNGRGILNSVDTTPTIVGNIIRNNNGAGVRNVSSSPNLNGNLIAVNTTDGISSQGGSPTIISNTVSGNGGKGITNEIGASVNIIGNTVTDNGEEGVFNLSSSPIMITHNRITGNGAAEADIFVHPISTPNISFNIYDDIDGNTGVGSFNVQSDGTPAPAP</sequence>
<dbReference type="Proteomes" id="UP000534783">
    <property type="component" value="Unassembled WGS sequence"/>
</dbReference>
<proteinExistence type="predicted"/>
<dbReference type="RefSeq" id="WP_168063157.1">
    <property type="nucleotide sequence ID" value="NZ_VTOW01000005.1"/>
</dbReference>
<organism evidence="4 5">
    <name type="scientific">Candidatus Manganitrophus noduliformans</name>
    <dbReference type="NCBI Taxonomy" id="2606439"/>
    <lineage>
        <taxon>Bacteria</taxon>
        <taxon>Pseudomonadati</taxon>
        <taxon>Nitrospirota</taxon>
        <taxon>Nitrospiria</taxon>
        <taxon>Candidatus Troglogloeales</taxon>
        <taxon>Candidatus Manganitrophaceae</taxon>
        <taxon>Candidatus Manganitrophus</taxon>
    </lineage>
</organism>
<accession>A0A7X6ID04</accession>
<evidence type="ECO:0000259" key="3">
    <source>
        <dbReference type="Pfam" id="PF13229"/>
    </source>
</evidence>
<dbReference type="SUPFAM" id="SSF51126">
    <property type="entry name" value="Pectin lyase-like"/>
    <property type="match status" value="1"/>
</dbReference>
<feature type="chain" id="PRO_5031151307" description="Right handed beta helix domain-containing protein" evidence="2">
    <location>
        <begin position="24"/>
        <end position="381"/>
    </location>
</feature>
<evidence type="ECO:0000313" key="4">
    <source>
        <dbReference type="EMBL" id="NKE73223.1"/>
    </source>
</evidence>
<dbReference type="SMART" id="SM00710">
    <property type="entry name" value="PbH1"/>
    <property type="match status" value="7"/>
</dbReference>
<dbReference type="Pfam" id="PF13229">
    <property type="entry name" value="Beta_helix"/>
    <property type="match status" value="1"/>
</dbReference>
<comment type="caution">
    <text evidence="4">The sequence shown here is derived from an EMBL/GenBank/DDBJ whole genome shotgun (WGS) entry which is preliminary data.</text>
</comment>
<reference evidence="4 5" key="1">
    <citation type="journal article" date="2020" name="Nature">
        <title>Bacterial chemolithoautotrophy via manganese oxidation.</title>
        <authorList>
            <person name="Yu H."/>
            <person name="Leadbetter J.R."/>
        </authorList>
    </citation>
    <scope>NUCLEOTIDE SEQUENCE [LARGE SCALE GENOMIC DNA]</scope>
    <source>
        <strain evidence="4 5">Mn-1</strain>
    </source>
</reference>